<evidence type="ECO:0000313" key="3">
    <source>
        <dbReference type="Proteomes" id="UP000185944"/>
    </source>
</evidence>
<sequence length="205" mass="23234">MFRNLCSGYTRATNADTDTDTVFLGNANYLEDMQTTDTDPETAIYPAPRDPINTPNHCCWSAWHYGRSDGLPPSRIKTQYVAKHLNQCSSHQQSTNILHHRNPVYSYDTAMQTTTKPTTTDAPFQGWGCLKRRWLALNLASLRTTSSRNPTLRTPQQSVHPGSFLRDITTYLSTTSAQTPSHLHQPRRYPKSPRGHVNNIPIQHL</sequence>
<keyword evidence="3" id="KW-1185">Reference proteome</keyword>
<dbReference type="VEuPathDB" id="MicrosporidiaDB:NEDG_00768"/>
<feature type="region of interest" description="Disordered" evidence="1">
    <location>
        <begin position="176"/>
        <end position="205"/>
    </location>
</feature>
<dbReference type="Proteomes" id="UP000185944">
    <property type="component" value="Unassembled WGS sequence"/>
</dbReference>
<dbReference type="RefSeq" id="XP_067544283.1">
    <property type="nucleotide sequence ID" value="XM_067688186.1"/>
</dbReference>
<gene>
    <name evidence="2" type="ORF">NEDG_00768</name>
</gene>
<comment type="caution">
    <text evidence="2">The sequence shown here is derived from an EMBL/GenBank/DDBJ whole genome shotgun (WGS) entry which is preliminary data.</text>
</comment>
<dbReference type="GeneID" id="93647118"/>
<protein>
    <submittedName>
        <fullName evidence="2">Uncharacterized protein</fullName>
    </submittedName>
</protein>
<reference evidence="2 3" key="1">
    <citation type="submission" date="2016-02" db="EMBL/GenBank/DDBJ databases">
        <title>Discovery of a natural microsporidian pathogen with a broad tissue tropism in Caenorhabditis elegans.</title>
        <authorList>
            <person name="Luallen R.J."/>
            <person name="Reinke A.W."/>
            <person name="Tong L."/>
            <person name="Botts M.R."/>
            <person name="Felix M.-A."/>
            <person name="Troemel E.R."/>
        </authorList>
    </citation>
    <scope>NUCLEOTIDE SEQUENCE [LARGE SCALE GENOMIC DNA]</scope>
    <source>
        <strain evidence="2 3">JUm2807</strain>
    </source>
</reference>
<proteinExistence type="predicted"/>
<organism evidence="2 3">
    <name type="scientific">Nematocida displodere</name>
    <dbReference type="NCBI Taxonomy" id="1805483"/>
    <lineage>
        <taxon>Eukaryota</taxon>
        <taxon>Fungi</taxon>
        <taxon>Fungi incertae sedis</taxon>
        <taxon>Microsporidia</taxon>
        <taxon>Nematocida</taxon>
    </lineage>
</organism>
<dbReference type="AlphaFoldDB" id="A0A177ECG0"/>
<feature type="compositionally biased region" description="Basic residues" evidence="1">
    <location>
        <begin position="184"/>
        <end position="194"/>
    </location>
</feature>
<name>A0A177ECG0_9MICR</name>
<evidence type="ECO:0000256" key="1">
    <source>
        <dbReference type="SAM" id="MobiDB-lite"/>
    </source>
</evidence>
<dbReference type="EMBL" id="LTDL01000040">
    <property type="protein sequence ID" value="OAG29635.1"/>
    <property type="molecule type" value="Genomic_DNA"/>
</dbReference>
<evidence type="ECO:0000313" key="2">
    <source>
        <dbReference type="EMBL" id="OAG29635.1"/>
    </source>
</evidence>
<accession>A0A177ECG0</accession>